<keyword evidence="2" id="KW-1185">Reference proteome</keyword>
<dbReference type="Proteomes" id="UP000623467">
    <property type="component" value="Unassembled WGS sequence"/>
</dbReference>
<dbReference type="OrthoDB" id="3051218at2759"/>
<protein>
    <submittedName>
        <fullName evidence="1">F-box domain-containing protein</fullName>
    </submittedName>
</protein>
<gene>
    <name evidence="1" type="ORF">MSAN_00561100</name>
</gene>
<reference evidence="1" key="1">
    <citation type="submission" date="2020-05" db="EMBL/GenBank/DDBJ databases">
        <title>Mycena genomes resolve the evolution of fungal bioluminescence.</title>
        <authorList>
            <person name="Tsai I.J."/>
        </authorList>
    </citation>
    <scope>NUCLEOTIDE SEQUENCE</scope>
    <source>
        <strain evidence="1">160909Yilan</strain>
    </source>
</reference>
<evidence type="ECO:0000313" key="1">
    <source>
        <dbReference type="EMBL" id="KAF7373509.1"/>
    </source>
</evidence>
<sequence length="847" mass="94442">MANNLPDEIISEILSPALRVSDAAFSSLSTSSDPSPFMTFSESPSAYLVVSKAWLRVSTPLLYHDVILRSKAQAQALATTLTVNPALGRFIKKLRVEGGYAISMHKILQNSRNITDLFLSTTVDSPDNASGLCRGLPLLDPVRVIVDTGYPWSMGGKAALKLLDTLEKCIPTWNKMTVLEVSSHFSDRLSEVVARAPSLETLVVWDEGRVHRIPSCIRIIAANPSLKRLRIEPARSPQNDFQANLYAEVKQDKRLMALWDSTNKSLVPTGDAPSPSPFVYPPQLAADPVQEDAIWSRVLYFALYRDSSDLRHPGLAPILVCKKFARVGVPHLFTNPVVRHRRAVANFASRLESKPELGGRVRSLTLTISPHGDMTFRKIITHTPALTKLDGGLFCRPITWTAFSDLRESTGASLRSFQGIPVSKATSPVDSNLFALFLQVHDFNWDSGTVFKTGPESIPADSFSLLVNLTVNTFDASFLKVLSHMELPSLRTVVFAATAVGGADFFQKHGAKLQKATLSSFQLEDPALAIWRNCPSLTVLGVSCDDKHPPTASCLKTSDINPHLERIVFRVTPYYRLKQKHEIALGDSSTWTMLGKPALKLMEAVEKCIPIWKKMTVLQIPSHFTPRDSQPFVAAPSLETLVVWQEGSLYWVPQCIRIIARNPSLKRVRLEPPKLLKESFNDKLYTEVKQDKRLMALWNWMNESPIPTDDASSPSPFVYPAWLAADPVQEDAIWSRVLYFALERNNSESKDWTRPSRLSPILACKKFARLGVPHLFTRPRIYSSKIGSFGSQLELNPELGGRVRCLTIDHRGEMSELKRVITRTTALTELYGFPLSAHNMEGVLRDQ</sequence>
<organism evidence="1 2">
    <name type="scientific">Mycena sanguinolenta</name>
    <dbReference type="NCBI Taxonomy" id="230812"/>
    <lineage>
        <taxon>Eukaryota</taxon>
        <taxon>Fungi</taxon>
        <taxon>Dikarya</taxon>
        <taxon>Basidiomycota</taxon>
        <taxon>Agaricomycotina</taxon>
        <taxon>Agaricomycetes</taxon>
        <taxon>Agaricomycetidae</taxon>
        <taxon>Agaricales</taxon>
        <taxon>Marasmiineae</taxon>
        <taxon>Mycenaceae</taxon>
        <taxon>Mycena</taxon>
    </lineage>
</organism>
<comment type="caution">
    <text evidence="1">The sequence shown here is derived from an EMBL/GenBank/DDBJ whole genome shotgun (WGS) entry which is preliminary data.</text>
</comment>
<dbReference type="EMBL" id="JACAZH010000003">
    <property type="protein sequence ID" value="KAF7373509.1"/>
    <property type="molecule type" value="Genomic_DNA"/>
</dbReference>
<accession>A0A8H7DFG6</accession>
<dbReference type="AlphaFoldDB" id="A0A8H7DFG6"/>
<proteinExistence type="predicted"/>
<evidence type="ECO:0000313" key="2">
    <source>
        <dbReference type="Proteomes" id="UP000623467"/>
    </source>
</evidence>
<name>A0A8H7DFG6_9AGAR</name>